<evidence type="ECO:0000313" key="3">
    <source>
        <dbReference type="Proteomes" id="UP000515275"/>
    </source>
</evidence>
<dbReference type="InterPro" id="IPR012338">
    <property type="entry name" value="Beta-lactam/transpept-like"/>
</dbReference>
<dbReference type="EMBL" id="CP046883">
    <property type="protein sequence ID" value="QNH95751.1"/>
    <property type="molecule type" value="Genomic_DNA"/>
</dbReference>
<dbReference type="SUPFAM" id="SSF56601">
    <property type="entry name" value="beta-lactamase/transpeptidase-like"/>
    <property type="match status" value="1"/>
</dbReference>
<dbReference type="Proteomes" id="UP000515275">
    <property type="component" value="Chromosome"/>
</dbReference>
<feature type="compositionally biased region" description="Polar residues" evidence="1">
    <location>
        <begin position="53"/>
        <end position="88"/>
    </location>
</feature>
<accession>A0A7G7YMN1</accession>
<name>A0A7G7YMN1_9CORY</name>
<sequence length="318" mass="33747">MTMPRGKEAPASHGKPAIVSILVATGLIGSFIGSITLAKPEQHNIAMAAPYSSDASPGQGTGRATGTPHTKPTSRSSSGDASYKTSPEASHDGTALFVGSEQPGGEEVASPKKITGMEELSTIPSRTSMAVITDHGELKTDNAAEPRSGLSIVKLYLADYALTHTKNPKKNVKDVARMIRYSDDDIANKLIKKYPYAIDVIAQEYGLSNTRQGKTWGQSLTSATDVAKYLNAVKKKRPHSLILGWMRDAAPIASDGTRQDWGTANLPGVTGTKWGWSAYGDPIVASASIADNYVAVAFTEGGPTEQNIDVRSVIPYLE</sequence>
<organism evidence="2 3">
    <name type="scientific">Corynebacterium anserum</name>
    <dbReference type="NCBI Taxonomy" id="2684406"/>
    <lineage>
        <taxon>Bacteria</taxon>
        <taxon>Bacillati</taxon>
        <taxon>Actinomycetota</taxon>
        <taxon>Actinomycetes</taxon>
        <taxon>Mycobacteriales</taxon>
        <taxon>Corynebacteriaceae</taxon>
        <taxon>Corynebacterium</taxon>
    </lineage>
</organism>
<gene>
    <name evidence="2" type="ORF">GP473_02820</name>
</gene>
<dbReference type="KEGG" id="cans:GP473_02820"/>
<dbReference type="Gene3D" id="3.40.710.10">
    <property type="entry name" value="DD-peptidase/beta-lactamase superfamily"/>
    <property type="match status" value="1"/>
</dbReference>
<feature type="region of interest" description="Disordered" evidence="1">
    <location>
        <begin position="50"/>
        <end position="110"/>
    </location>
</feature>
<reference evidence="2 3" key="1">
    <citation type="submission" date="2019-12" db="EMBL/GenBank/DDBJ databases">
        <title>Corynebacterium sp. nov., isolated from feces of the Anser Albifrons in China.</title>
        <authorList>
            <person name="Liu Q."/>
        </authorList>
    </citation>
    <scope>NUCLEOTIDE SEQUENCE [LARGE SCALE GENOMIC DNA]</scope>
    <source>
        <strain evidence="2 3">23H37-10</strain>
    </source>
</reference>
<evidence type="ECO:0000256" key="1">
    <source>
        <dbReference type="SAM" id="MobiDB-lite"/>
    </source>
</evidence>
<proteinExistence type="predicted"/>
<dbReference type="AlphaFoldDB" id="A0A7G7YMN1"/>
<dbReference type="RefSeq" id="WP_185769304.1">
    <property type="nucleotide sequence ID" value="NZ_CP046883.1"/>
</dbReference>
<keyword evidence="3" id="KW-1185">Reference proteome</keyword>
<evidence type="ECO:0000313" key="2">
    <source>
        <dbReference type="EMBL" id="QNH95751.1"/>
    </source>
</evidence>
<protein>
    <submittedName>
        <fullName evidence="2">Uncharacterized protein</fullName>
    </submittedName>
</protein>